<organism evidence="5 6">
    <name type="scientific">Trichinella pseudospiralis</name>
    <name type="common">Parasitic roundworm</name>
    <dbReference type="NCBI Taxonomy" id="6337"/>
    <lineage>
        <taxon>Eukaryota</taxon>
        <taxon>Metazoa</taxon>
        <taxon>Ecdysozoa</taxon>
        <taxon>Nematoda</taxon>
        <taxon>Enoplea</taxon>
        <taxon>Dorylaimia</taxon>
        <taxon>Trichinellida</taxon>
        <taxon>Trichinellidae</taxon>
        <taxon>Trichinella</taxon>
    </lineage>
</organism>
<feature type="domain" description="Peptidase S1" evidence="4">
    <location>
        <begin position="1279"/>
        <end position="1553"/>
    </location>
</feature>
<dbReference type="Proteomes" id="UP000054995">
    <property type="component" value="Unassembled WGS sequence"/>
</dbReference>
<dbReference type="GO" id="GO:0051301">
    <property type="term" value="P:cell division"/>
    <property type="evidence" value="ECO:0007669"/>
    <property type="project" value="UniProtKB-KW"/>
</dbReference>
<dbReference type="InterPro" id="IPR001254">
    <property type="entry name" value="Trypsin_dom"/>
</dbReference>
<sequence length="2518" mass="286224">MFIHLCFQETIDRLSYENSEEYETAFTENPEKYDNNSDEQVEFAPEPTDKKSNFACGDTSQFNLTTNDYLYARKGFPWSVILMDDVERNIKCLGTVIQFADIQHSSNSSDMIATSPECFGNTDPLTVIDHWVVYYGSFKKRLTEQFAEQSVRIRGLLAVTDSYSAPGFVVLKLQNAIPFSRTIYPVCLVNDSNPKTPDQCFTGGFNMRKQIKSEYPTLLSKEMPCNGNAHPQLGPISGVCSYKAKTAHIGYSGAALTCFVDNIAYLYGVYSGEMDETTNIHPHLRQLTIYAEYFGSAEFTEKFLNNYENALKLKDGDITHNYFSDSQHTTEQLISKIYPEHPKFKVVSSGPLTNQVVQLLIEKSTGLEPICTASLYIEPNSNISRTLVTSTQCLKVSYMKKNWWFKVFTGFSSTKNPEEVQNVRLIPVKHSTSFSAKDEALDLNRFGLTLIRLGHPFEVERIDQPFEFSNSLNEEYDDKHCFTSGLDRSGRVVNVQVTMMKKPECFLSFGMIFNPKAMLCATHSNNNLFHSIGAPLICKRVDSDSYLQVGIRSTLVQEKNAKTNNSEQLFAYVDLLDEFNTRFTGTIRPYRTNGTAKIMFPNKELMKQKRGNDYHLTIRGKKWYWPWFIHQCAERSLAYLLFYREKKLRKVPNSAASSSPYCPQLAAVRSKCTTKNSVQDHRGVVNYADETQRTCANNAVFVFTQSEISSASKFTISIRFAKTFHVNDTLANLITSPAYEAEDTNVVLTKFNETGSQSNKEIIKKMEEIRKLQKTEKPVQFWSESEEDVDIFKITNADKNMNIGCGDVRQFNLTEEDYFYGRHSFPWTVTILKHQSPLVHCLGILIQSADIQQASNWTQFVLTSSDCFGYNNHDSEREKKLFYAYVGKYNPRNVSEMIKNSLKIENIKVYKDSTSKPHITLLKLKTPAILNKNRHPVCLIETNKLHLANKCFVSGYNMKNKVVTEYPASLIFEFPCTHKTFHFLGNKRGLCSEVKRLQNVKHDGAGLTCFINGKAHLYGIFSRSFFTFSRDKVGLFAEYFTSRAFAKDLLKHSVSDNYKNEMKVQFDFTDDYVHKALTKLYPKHPKYNLLQDTPTADNVGHLVVEKNENISIACTAIVLLSPKNSERLLLITAMKCLQRRRLPDTIAFFTGFEPTINGEATAALIRIHTVNTNEIGNGNFGFLILQMSKFISKRENISYPRMARPKEHLNGVDSCYTTGLDERGIVQKNEVDIVTPIACEQFFGNKFDSSFMICVSEENSPITHSVGAPLICKKNHAEIIYGIKQPFPWTVYLKTTYMPSAECLGVLIQLAQIQKASNGSDLVLTSMNCIGYQESPRDEALNRHMYNFSVKESIKKMRVFFGQYNRSMHHTGTSPGLTIRKIITFSDGRSKIPLTILQLSLPVTFNTQQLPICLKEEIPIYSKNCFVSGFNSRKYSLGEYPVRLNGQLPCTSASHPRVPDISAVCGKQGAPLTCFVNGIGYLYGIYVRRITTSARRYIMNTKCFDTEEEDLRKALSYLYPNHPPFTFSTDYLPSTIVHVLSEKNQNWSIKCTAMFVFTDESDQTSKLIANSQCFPRRIPLVKFVFTGFHSEDGELPKTMLLKIKSVNHIPFKGNALPVNRVGITNVELYETVQFKNRSTAARIPDNNEELTGVEYCLLGGINKQGSTEYVEVTIVAEEACKIVFGSRFHSKHMICGLEQKNNLIHTIGAPLICRKQNKTVHMGIKIKLGVENKPYEDNDVDISAMKISFFLPCLVLLIHTAKYAEAARGKTVVVNYKTPAGEKSTATVETKKEQIRMGRYYRVMQDSDNYKPKQNLNNKKPSLINNSPSADKIPKAAIPSPERSTPVIRKDFPKTETKVEQTKPETKPQNNRTRRNPFYEAYLEAQKTLEKKQQPGEKEQVPKQSSPAIPQPQIKREPEPQAPISRPQPQTQRPSQPQPQPQPQPQRQPQPQPEKQTKPQVPELPDPMAGISWDARRKLPRDTDVWSDESEENIFENAKIIRGNKISCGDFSQYGITADDYFYAREAFPWSALIVKKGSNSLHCLATIIQYGDQQKYSNNTNIVATSSTCIGYNSYEIKHEHFVFSGRYDKNTFHKTNDNRQDIQDIIIYSDSMSNPYLAVLRLKNPIIFNLHSQPACLLPTNQVYQPEKCFLNGFNLELLRVSEFSALLTAEKPCTRDHYPELGLHTGICAHLKLFKRTEYNGGALTCIHDGKAYLYGTFSTIFPHGNGLFKMTALIAEYYNSKKFAAEIQRDRTEISREPTNYFAESDDVLAGILKKLYPTVYWLQPNKQSKANTQVFHLIYDDINRNFSVVCTATAVSYYGKEITTDTLITSSPCARGRVGEDIYVFPGFSRGGSSQMYRVKDIILYQPIDDHMRQIKASIALLKLFKPMTIEPPTKSLFHTIQYRRPVGGRIEMCYVYGLNRRGAVDETPVKIVTPEGCESVFSGKFDRNHMICVSNPSTTLYQSIGAPLICDFGNERLHIGTKLKSTEKYTTIDGKEETLEMYISVNEYPQFE</sequence>
<proteinExistence type="inferred from homology"/>
<protein>
    <submittedName>
        <fullName evidence="5">Cell division protein ZipA-like protein</fullName>
    </submittedName>
</protein>
<gene>
    <name evidence="5" type="primary">zipA</name>
    <name evidence="5" type="ORF">T4D_8665</name>
</gene>
<dbReference type="GO" id="GO:0006508">
    <property type="term" value="P:proteolysis"/>
    <property type="evidence" value="ECO:0007669"/>
    <property type="project" value="InterPro"/>
</dbReference>
<keyword evidence="5" id="KW-0131">Cell cycle</keyword>
<feature type="region of interest" description="Disordered" evidence="3">
    <location>
        <begin position="1803"/>
        <end position="1876"/>
    </location>
</feature>
<evidence type="ECO:0000313" key="6">
    <source>
        <dbReference type="Proteomes" id="UP000054995"/>
    </source>
</evidence>
<accession>A0A0V1FXJ4</accession>
<dbReference type="InterPro" id="IPR051487">
    <property type="entry name" value="Ser/Thr_Proteases_Immune/Dev"/>
</dbReference>
<name>A0A0V1FXJ4_TRIPS</name>
<dbReference type="InterPro" id="IPR043504">
    <property type="entry name" value="Peptidase_S1_PA_chymotrypsin"/>
</dbReference>
<dbReference type="PROSITE" id="PS50240">
    <property type="entry name" value="TRYPSIN_DOM"/>
    <property type="match status" value="1"/>
</dbReference>
<feature type="compositionally biased region" description="Basic and acidic residues" evidence="3">
    <location>
        <begin position="1848"/>
        <end position="1866"/>
    </location>
</feature>
<evidence type="ECO:0000259" key="4">
    <source>
        <dbReference type="PROSITE" id="PS50240"/>
    </source>
</evidence>
<keyword evidence="5" id="KW-0132">Cell division</keyword>
<feature type="region of interest" description="Disordered" evidence="3">
    <location>
        <begin position="30"/>
        <end position="49"/>
    </location>
</feature>
<evidence type="ECO:0000313" key="5">
    <source>
        <dbReference type="EMBL" id="KRY90607.1"/>
    </source>
</evidence>
<feature type="compositionally biased region" description="Basic and acidic residues" evidence="3">
    <location>
        <begin position="1890"/>
        <end position="1901"/>
    </location>
</feature>
<feature type="compositionally biased region" description="Pro residues" evidence="3">
    <location>
        <begin position="1936"/>
        <end position="1952"/>
    </location>
</feature>
<comment type="similarity">
    <text evidence="2">Belongs to the peptidase S1 family. CLIP subfamily.</text>
</comment>
<comment type="caution">
    <text evidence="5">The sequence shown here is derived from an EMBL/GenBank/DDBJ whole genome shotgun (WGS) entry which is preliminary data.</text>
</comment>
<feature type="region of interest" description="Disordered" evidence="3">
    <location>
        <begin position="1890"/>
        <end position="1976"/>
    </location>
</feature>
<feature type="compositionally biased region" description="Polar residues" evidence="3">
    <location>
        <begin position="1812"/>
        <end position="1829"/>
    </location>
</feature>
<dbReference type="PANTHER" id="PTHR24256">
    <property type="entry name" value="TRYPTASE-RELATED"/>
    <property type="match status" value="1"/>
</dbReference>
<dbReference type="Pfam" id="PF00089">
    <property type="entry name" value="Trypsin"/>
    <property type="match status" value="1"/>
</dbReference>
<dbReference type="GO" id="GO:0004252">
    <property type="term" value="F:serine-type endopeptidase activity"/>
    <property type="evidence" value="ECO:0007669"/>
    <property type="project" value="InterPro"/>
</dbReference>
<dbReference type="OrthoDB" id="5917435at2759"/>
<dbReference type="Gene3D" id="2.40.10.10">
    <property type="entry name" value="Trypsin-like serine proteases"/>
    <property type="match status" value="7"/>
</dbReference>
<keyword evidence="6" id="KW-1185">Reference proteome</keyword>
<evidence type="ECO:0000256" key="3">
    <source>
        <dbReference type="SAM" id="MobiDB-lite"/>
    </source>
</evidence>
<reference evidence="5 6" key="1">
    <citation type="submission" date="2015-01" db="EMBL/GenBank/DDBJ databases">
        <title>Evolution of Trichinella species and genotypes.</title>
        <authorList>
            <person name="Korhonen P.K."/>
            <person name="Edoardo P."/>
            <person name="Giuseppe L.R."/>
            <person name="Gasser R.B."/>
        </authorList>
    </citation>
    <scope>NUCLEOTIDE SEQUENCE [LARGE SCALE GENOMIC DNA]</scope>
    <source>
        <strain evidence="5">ISS470</strain>
    </source>
</reference>
<dbReference type="InterPro" id="IPR009003">
    <property type="entry name" value="Peptidase_S1_PA"/>
</dbReference>
<evidence type="ECO:0000256" key="2">
    <source>
        <dbReference type="ARBA" id="ARBA00024195"/>
    </source>
</evidence>
<evidence type="ECO:0000256" key="1">
    <source>
        <dbReference type="ARBA" id="ARBA00023157"/>
    </source>
</evidence>
<dbReference type="EMBL" id="JYDT01000020">
    <property type="protein sequence ID" value="KRY90607.1"/>
    <property type="molecule type" value="Genomic_DNA"/>
</dbReference>
<dbReference type="SUPFAM" id="SSF50494">
    <property type="entry name" value="Trypsin-like serine proteases"/>
    <property type="match status" value="7"/>
</dbReference>
<keyword evidence="1" id="KW-1015">Disulfide bond</keyword>